<feature type="signal peptide" evidence="2">
    <location>
        <begin position="1"/>
        <end position="18"/>
    </location>
</feature>
<reference evidence="5" key="1">
    <citation type="journal article" date="2013" name="Genome Announc.">
        <title>Genome sequence of the basidiomycetous yeast Pseudozyma antarctica T-34, a producer of the glycolipid biosurfactants mannosylerythritol lipids.</title>
        <authorList>
            <person name="Morita T."/>
            <person name="Koike H."/>
            <person name="Koyama Y."/>
            <person name="Hagiwara H."/>
            <person name="Ito E."/>
            <person name="Fukuoka T."/>
            <person name="Imura T."/>
            <person name="Machida M."/>
            <person name="Kitamoto D."/>
        </authorList>
    </citation>
    <scope>NUCLEOTIDE SEQUENCE [LARGE SCALE GENOMIC DNA]</scope>
    <source>
        <strain evidence="5">T-34</strain>
    </source>
</reference>
<dbReference type="Proteomes" id="UP000011976">
    <property type="component" value="Unassembled WGS sequence"/>
</dbReference>
<feature type="compositionally biased region" description="Basic residues" evidence="1">
    <location>
        <begin position="421"/>
        <end position="432"/>
    </location>
</feature>
<evidence type="ECO:0000313" key="5">
    <source>
        <dbReference type="Proteomes" id="UP000011976"/>
    </source>
</evidence>
<dbReference type="PANTHER" id="PTHR43662:SF3">
    <property type="entry name" value="DOMAIN PROTEIN, PUTATIVE (AFU_ORTHOLOGUE AFUA_6G11970)-RELATED"/>
    <property type="match status" value="1"/>
</dbReference>
<sequence length="447" mass="47296">MKYLLVVVALLLCVEVGAVTNPVMWILVHHSLKAAREDPIVSPGQLSSHAHSFVGANGVSATTTTASSLEEASTCTTAGLTADMSAYWAPSLYSYNADNDTFTPRPLDYVNTYYLGRGSAPLVAFPRGLQMLAGNATRRGAGPTQQADDAVSFVCLNYADGSSQSPTLPERSCPQGLRTQVIFPSCWNGQDLVSKNHSHVVYPRGDISQGSCPDSNPIRLPTLFYEFVWGVGSTNNAGNSSWVLSNGDAIGYSFHADFISAWDESILQQALDECRGALFNDLESCPPLAKTLDRKKSQACSAQSSEATSGNIRSLPGCNVVWNGPHAGKGLAEGCDANKLMLKPANWPASSSTSAASSAPTSAATLAATSTSAAQTQKPSQAVVAAASQSAKTSATPKVQPKPTSKSKPKPKPNPKPNPKPFKKPKNKKPSKKPLANSHTRKPKNRH</sequence>
<feature type="region of interest" description="Disordered" evidence="1">
    <location>
        <begin position="370"/>
        <end position="447"/>
    </location>
</feature>
<accession>M9MGK2</accession>
<evidence type="ECO:0000259" key="3">
    <source>
        <dbReference type="Pfam" id="PF09362"/>
    </source>
</evidence>
<dbReference type="PANTHER" id="PTHR43662">
    <property type="match status" value="1"/>
</dbReference>
<dbReference type="AlphaFoldDB" id="M9MGK2"/>
<name>M9MGK2_PSEA3</name>
<dbReference type="OrthoDB" id="74764at2759"/>
<dbReference type="InterPro" id="IPR018535">
    <property type="entry name" value="DUF1996"/>
</dbReference>
<feature type="chain" id="PRO_5004100995" description="DUF1996 domain-containing protein" evidence="2">
    <location>
        <begin position="19"/>
        <end position="447"/>
    </location>
</feature>
<keyword evidence="2" id="KW-0732">Signal</keyword>
<organism evidence="4 5">
    <name type="scientific">Pseudozyma antarctica (strain T-34)</name>
    <name type="common">Yeast</name>
    <name type="synonym">Candida antarctica</name>
    <dbReference type="NCBI Taxonomy" id="1151754"/>
    <lineage>
        <taxon>Eukaryota</taxon>
        <taxon>Fungi</taxon>
        <taxon>Dikarya</taxon>
        <taxon>Basidiomycota</taxon>
        <taxon>Ustilaginomycotina</taxon>
        <taxon>Ustilaginomycetes</taxon>
        <taxon>Ustilaginales</taxon>
        <taxon>Ustilaginaceae</taxon>
        <taxon>Moesziomyces</taxon>
    </lineage>
</organism>
<gene>
    <name evidence="4" type="ORF">PANT_15c00011</name>
</gene>
<proteinExistence type="predicted"/>
<dbReference type="EMBL" id="DF196781">
    <property type="protein sequence ID" value="GAC75307.1"/>
    <property type="molecule type" value="Genomic_DNA"/>
</dbReference>
<evidence type="ECO:0000313" key="4">
    <source>
        <dbReference type="EMBL" id="GAC75307.1"/>
    </source>
</evidence>
<evidence type="ECO:0000256" key="1">
    <source>
        <dbReference type="SAM" id="MobiDB-lite"/>
    </source>
</evidence>
<evidence type="ECO:0000256" key="2">
    <source>
        <dbReference type="SAM" id="SignalP"/>
    </source>
</evidence>
<protein>
    <recommendedName>
        <fullName evidence="3">DUF1996 domain-containing protein</fullName>
    </recommendedName>
</protein>
<dbReference type="Pfam" id="PF09362">
    <property type="entry name" value="DUF1996"/>
    <property type="match status" value="1"/>
</dbReference>
<feature type="domain" description="DUF1996" evidence="3">
    <location>
        <begin position="38"/>
        <end position="262"/>
    </location>
</feature>
<feature type="compositionally biased region" description="Low complexity" evidence="1">
    <location>
        <begin position="370"/>
        <end position="404"/>
    </location>
</feature>
<dbReference type="STRING" id="1151754.M9MGK2"/>